<proteinExistence type="predicted"/>
<sequence>MAKYRKKPVEIEAFQWDGSLNLNKEPTWIVDALHNGVVWFSGKDNKLCIRTLEGILTASPNDYIIQGIHGELYPCKPDIFLETYIKSTTVS</sequence>
<evidence type="ECO:0000313" key="1">
    <source>
        <dbReference type="EMBL" id="ATS92522.1"/>
    </source>
</evidence>
<organism evidence="1 2">
    <name type="scientific">Escherichia phage St11Ph5</name>
    <dbReference type="NCBI Taxonomy" id="2047765"/>
    <lineage>
        <taxon>Viruses</taxon>
        <taxon>Duplodnaviria</taxon>
        <taxon>Heunggongvirae</taxon>
        <taxon>Uroviricota</taxon>
        <taxon>Caudoviricetes</taxon>
        <taxon>Schitoviridae</taxon>
        <taxon>Enquatrovirinae</taxon>
        <taxon>Gamaleyavirus</taxon>
        <taxon>Gamaleyavirus St11ph5</taxon>
    </lineage>
</organism>
<accession>A0A2D2W301</accession>
<dbReference type="Proteomes" id="UP000240794">
    <property type="component" value="Segment"/>
</dbReference>
<name>A0A2D2W301_9CAUD</name>
<dbReference type="EMBL" id="MG208881">
    <property type="protein sequence ID" value="ATS92522.1"/>
    <property type="molecule type" value="Genomic_DNA"/>
</dbReference>
<reference evidence="1 2" key="1">
    <citation type="submission" date="2017-10" db="EMBL/GenBank/DDBJ databases">
        <title>St11Ph5, a novel member of G7CVirus Podoviridae family.</title>
        <authorList>
            <person name="Kulikov E.E."/>
            <person name="Golomidova A.K."/>
            <person name="Letarov A.V."/>
            <person name="Babenko V.V."/>
            <person name="Kostryukova E.S."/>
        </authorList>
    </citation>
    <scope>NUCLEOTIDE SEQUENCE [LARGE SCALE GENOMIC DNA]</scope>
</reference>
<keyword evidence="2" id="KW-1185">Reference proteome</keyword>
<protein>
    <submittedName>
        <fullName evidence="1">Uncharacterized protein</fullName>
    </submittedName>
</protein>
<evidence type="ECO:0000313" key="2">
    <source>
        <dbReference type="Proteomes" id="UP000240794"/>
    </source>
</evidence>
<gene>
    <name evidence="1" type="ORF">St11Ph5_00060</name>
</gene>